<evidence type="ECO:0000313" key="1">
    <source>
        <dbReference type="EMBL" id="GGO95262.1"/>
    </source>
</evidence>
<proteinExistence type="predicted"/>
<accession>A0A8H9LI39</accession>
<dbReference type="Proteomes" id="UP000614239">
    <property type="component" value="Unassembled WGS sequence"/>
</dbReference>
<dbReference type="EMBL" id="BMNJ01000001">
    <property type="protein sequence ID" value="GGO95262.1"/>
    <property type="molecule type" value="Genomic_DNA"/>
</dbReference>
<keyword evidence="2" id="KW-1185">Reference proteome</keyword>
<comment type="caution">
    <text evidence="1">The sequence shown here is derived from an EMBL/GenBank/DDBJ whole genome shotgun (WGS) entry which is preliminary data.</text>
</comment>
<dbReference type="AlphaFoldDB" id="A0A8H9LI39"/>
<name>A0A8H9LI39_9ACTO</name>
<organism evidence="1 2">
    <name type="scientific">Actinomyces gaoshouyii</name>
    <dbReference type="NCBI Taxonomy" id="1960083"/>
    <lineage>
        <taxon>Bacteria</taxon>
        <taxon>Bacillati</taxon>
        <taxon>Actinomycetota</taxon>
        <taxon>Actinomycetes</taxon>
        <taxon>Actinomycetales</taxon>
        <taxon>Actinomycetaceae</taxon>
        <taxon>Actinomyces</taxon>
    </lineage>
</organism>
<reference evidence="1" key="2">
    <citation type="submission" date="2020-09" db="EMBL/GenBank/DDBJ databases">
        <authorList>
            <person name="Sun Q."/>
            <person name="Zhou Y."/>
        </authorList>
    </citation>
    <scope>NUCLEOTIDE SEQUENCE</scope>
    <source>
        <strain evidence="1">CGMCC 4.7372</strain>
    </source>
</reference>
<gene>
    <name evidence="1" type="ORF">GCM10011612_02690</name>
</gene>
<reference evidence="1" key="1">
    <citation type="journal article" date="2014" name="Int. J. Syst. Evol. Microbiol.">
        <title>Complete genome sequence of Corynebacterium casei LMG S-19264T (=DSM 44701T), isolated from a smear-ripened cheese.</title>
        <authorList>
            <consortium name="US DOE Joint Genome Institute (JGI-PGF)"/>
            <person name="Walter F."/>
            <person name="Albersmeier A."/>
            <person name="Kalinowski J."/>
            <person name="Ruckert C."/>
        </authorList>
    </citation>
    <scope>NUCLEOTIDE SEQUENCE</scope>
    <source>
        <strain evidence="1">CGMCC 4.7372</strain>
    </source>
</reference>
<evidence type="ECO:0000313" key="2">
    <source>
        <dbReference type="Proteomes" id="UP000614239"/>
    </source>
</evidence>
<protein>
    <submittedName>
        <fullName evidence="1">Uncharacterized protein</fullName>
    </submittedName>
</protein>
<sequence length="99" mass="11438">MHNMPQLIERRAFLHTHTQLFKNELRHRLEKILRRPDRERWVIRTSAQAFKGLIESFPSPGIEIDITHDPQLALRAQSPAIAIEGVAQSSSTLSQFTVR</sequence>